<dbReference type="SUPFAM" id="SSF52518">
    <property type="entry name" value="Thiamin diphosphate-binding fold (THDP-binding)"/>
    <property type="match status" value="1"/>
</dbReference>
<dbReference type="SUPFAM" id="SSF52922">
    <property type="entry name" value="TK C-terminal domain-like"/>
    <property type="match status" value="1"/>
</dbReference>
<dbReference type="PANTHER" id="PTHR43825:SF1">
    <property type="entry name" value="TRANSKETOLASE-LIKE PYRIMIDINE-BINDING DOMAIN-CONTAINING PROTEIN"/>
    <property type="match status" value="1"/>
</dbReference>
<dbReference type="Gene3D" id="3.40.50.920">
    <property type="match status" value="1"/>
</dbReference>
<sequence length="325" mass="35478">MKEFIVTLDEAEMRTTYANFLVEFAQKDEKVVALEADLSSAIATNKIKEAMGNRLINVGIMEAEEVGCAAGLAVAGFKPFIHTFGPFASRRVYDQVFLSLNYAQLSAVILGSDAGVTAEANDGTHMPFEDLALMRAIPKATVYEVSDTIMLRAILEQSYEDTGFSYIRTIRKQPVKLYSEGELFESGTKVLREGKDVSILASGIMVSDAMLAANELAAEGIEATVMDVYRLKPINKEAVLQAAETGAIITAENHNIIGGLGSAVAEVLAEEKPTLQYRVGVREQFGQVGKADYLKEQYGLTVENIVSQAKELIKKKEKMRAVTIM</sequence>
<dbReference type="AlphaFoldDB" id="A0A1X7NBP4"/>
<protein>
    <submittedName>
        <fullName evidence="5">Transketolase subunit B</fullName>
    </submittedName>
</protein>
<dbReference type="InterPro" id="IPR005475">
    <property type="entry name" value="Transketolase-like_Pyr-bd"/>
</dbReference>
<dbReference type="Pfam" id="PF02779">
    <property type="entry name" value="Transket_pyr"/>
    <property type="match status" value="1"/>
</dbReference>
<dbReference type="InterPro" id="IPR009014">
    <property type="entry name" value="Transketo_C/PFOR_II"/>
</dbReference>
<dbReference type="Gene3D" id="3.40.50.970">
    <property type="match status" value="1"/>
</dbReference>
<evidence type="ECO:0000259" key="4">
    <source>
        <dbReference type="SMART" id="SM00861"/>
    </source>
</evidence>
<evidence type="ECO:0000256" key="2">
    <source>
        <dbReference type="ARBA" id="ARBA00007131"/>
    </source>
</evidence>
<name>A0A1X7NBP4_9LACT</name>
<dbReference type="InterPro" id="IPR029061">
    <property type="entry name" value="THDP-binding"/>
</dbReference>
<evidence type="ECO:0000313" key="5">
    <source>
        <dbReference type="EMBL" id="SMH34579.1"/>
    </source>
</evidence>
<accession>A0A1X7NBP4</accession>
<feature type="domain" description="Transketolase-like pyrimidine-binding" evidence="4">
    <location>
        <begin position="11"/>
        <end position="177"/>
    </location>
</feature>
<dbReference type="PANTHER" id="PTHR43825">
    <property type="entry name" value="PYRUVATE DEHYDROGENASE E1 COMPONENT"/>
    <property type="match status" value="1"/>
</dbReference>
<dbReference type="STRING" id="1073423.SAMN04488700_1679"/>
<keyword evidence="3" id="KW-0786">Thiamine pyrophosphate</keyword>
<dbReference type="FunFam" id="3.40.50.970:FF:000129">
    <property type="entry name" value="Transketolase"/>
    <property type="match status" value="1"/>
</dbReference>
<dbReference type="InterPro" id="IPR051157">
    <property type="entry name" value="PDH/Transketolase"/>
</dbReference>
<evidence type="ECO:0000256" key="3">
    <source>
        <dbReference type="ARBA" id="ARBA00023052"/>
    </source>
</evidence>
<dbReference type="Proteomes" id="UP000193435">
    <property type="component" value="Unassembled WGS sequence"/>
</dbReference>
<dbReference type="OrthoDB" id="9803371at2"/>
<dbReference type="RefSeq" id="WP_085559801.1">
    <property type="nucleotide sequence ID" value="NZ_FOAH01000005.1"/>
</dbReference>
<comment type="similarity">
    <text evidence="2">Belongs to the transketolase family.</text>
</comment>
<proteinExistence type="inferred from homology"/>
<dbReference type="InterPro" id="IPR033248">
    <property type="entry name" value="Transketolase_C"/>
</dbReference>
<dbReference type="CDD" id="cd07033">
    <property type="entry name" value="TPP_PYR_DXS_TK_like"/>
    <property type="match status" value="1"/>
</dbReference>
<organism evidence="5 6">
    <name type="scientific">Carnobacterium iners</name>
    <dbReference type="NCBI Taxonomy" id="1073423"/>
    <lineage>
        <taxon>Bacteria</taxon>
        <taxon>Bacillati</taxon>
        <taxon>Bacillota</taxon>
        <taxon>Bacilli</taxon>
        <taxon>Lactobacillales</taxon>
        <taxon>Carnobacteriaceae</taxon>
        <taxon>Carnobacterium</taxon>
    </lineage>
</organism>
<gene>
    <name evidence="5" type="ORF">SAMN04488700_1679</name>
</gene>
<dbReference type="SMART" id="SM00861">
    <property type="entry name" value="Transket_pyr"/>
    <property type="match status" value="1"/>
</dbReference>
<dbReference type="EMBL" id="FXBJ01000002">
    <property type="protein sequence ID" value="SMH34579.1"/>
    <property type="molecule type" value="Genomic_DNA"/>
</dbReference>
<evidence type="ECO:0000256" key="1">
    <source>
        <dbReference type="ARBA" id="ARBA00001964"/>
    </source>
</evidence>
<comment type="cofactor">
    <cofactor evidence="1">
        <name>thiamine diphosphate</name>
        <dbReference type="ChEBI" id="CHEBI:58937"/>
    </cofactor>
</comment>
<dbReference type="Pfam" id="PF02780">
    <property type="entry name" value="Transketolase_C"/>
    <property type="match status" value="1"/>
</dbReference>
<evidence type="ECO:0000313" key="6">
    <source>
        <dbReference type="Proteomes" id="UP000193435"/>
    </source>
</evidence>
<keyword evidence="6" id="KW-1185">Reference proteome</keyword>
<reference evidence="5 6" key="1">
    <citation type="submission" date="2017-04" db="EMBL/GenBank/DDBJ databases">
        <authorList>
            <person name="Afonso C.L."/>
            <person name="Miller P.J."/>
            <person name="Scott M.A."/>
            <person name="Spackman E."/>
            <person name="Goraichik I."/>
            <person name="Dimitrov K.M."/>
            <person name="Suarez D.L."/>
            <person name="Swayne D.E."/>
        </authorList>
    </citation>
    <scope>NUCLEOTIDE SEQUENCE [LARGE SCALE GENOMIC DNA]</scope>
    <source>
        <strain evidence="5 6">LMG26642</strain>
    </source>
</reference>